<dbReference type="InterPro" id="IPR010982">
    <property type="entry name" value="Lambda_DNA-bd_dom_sf"/>
</dbReference>
<evidence type="ECO:0000259" key="1">
    <source>
        <dbReference type="PROSITE" id="PS50943"/>
    </source>
</evidence>
<dbReference type="InterPro" id="IPR001387">
    <property type="entry name" value="Cro/C1-type_HTH"/>
</dbReference>
<dbReference type="Gene3D" id="1.10.260.40">
    <property type="entry name" value="lambda repressor-like DNA-binding domains"/>
    <property type="match status" value="1"/>
</dbReference>
<dbReference type="Pfam" id="PF01381">
    <property type="entry name" value="HTH_3"/>
    <property type="match status" value="1"/>
</dbReference>
<proteinExistence type="predicted"/>
<dbReference type="CDD" id="cd00093">
    <property type="entry name" value="HTH_XRE"/>
    <property type="match status" value="1"/>
</dbReference>
<feature type="domain" description="HTH cro/C1-type" evidence="1">
    <location>
        <begin position="53"/>
        <end position="92"/>
    </location>
</feature>
<dbReference type="PROSITE" id="PS50943">
    <property type="entry name" value="HTH_CROC1"/>
    <property type="match status" value="1"/>
</dbReference>
<dbReference type="EMBL" id="OP072506">
    <property type="protein sequence ID" value="UVX36106.1"/>
    <property type="molecule type" value="Genomic_DNA"/>
</dbReference>
<keyword evidence="3" id="KW-1185">Reference proteome</keyword>
<protein>
    <submittedName>
        <fullName evidence="2">Helix-turn-helix protein</fullName>
    </submittedName>
</protein>
<evidence type="ECO:0000313" key="3">
    <source>
        <dbReference type="Proteomes" id="UP001160009"/>
    </source>
</evidence>
<dbReference type="Proteomes" id="UP001160009">
    <property type="component" value="Segment"/>
</dbReference>
<accession>A0ABY5TRQ2</accession>
<evidence type="ECO:0000313" key="2">
    <source>
        <dbReference type="EMBL" id="UVX36106.1"/>
    </source>
</evidence>
<sequence length="108" mass="12634">MATKPFTAIIGGKRITIRQNAYTGLFYTIREDGSHSPVAYRLIEAQTPSIQRLKYWRNRYGYTQSDLAKRLHVSSPTIIMMWENGLRHPRKEYRQRINAVLGGKVFFE</sequence>
<reference evidence="2 3" key="1">
    <citation type="submission" date="2022-07" db="EMBL/GenBank/DDBJ databases">
        <authorList>
            <person name="Nishijima S."/>
        </authorList>
    </citation>
    <scope>NUCLEOTIDE SEQUENCE [LARGE SCALE GENOMIC DNA]</scope>
    <source>
        <strain evidence="2">3055_109949</strain>
    </source>
</reference>
<name>A0ABY5TRQ2_9VIRU</name>
<dbReference type="SUPFAM" id="SSF47413">
    <property type="entry name" value="lambda repressor-like DNA-binding domains"/>
    <property type="match status" value="1"/>
</dbReference>
<organism evidence="2 3">
    <name type="scientific">Bacteriophage sp</name>
    <dbReference type="NCBI Taxonomy" id="38018"/>
    <lineage>
        <taxon>Viruses</taxon>
    </lineage>
</organism>